<protein>
    <submittedName>
        <fullName evidence="1">Uncharacterized protein</fullName>
    </submittedName>
</protein>
<accession>A0A267F1N8</accession>
<dbReference type="EMBL" id="NIVC01001509">
    <property type="protein sequence ID" value="PAA67077.1"/>
    <property type="molecule type" value="Genomic_DNA"/>
</dbReference>
<reference evidence="1 2" key="1">
    <citation type="submission" date="2017-06" db="EMBL/GenBank/DDBJ databases">
        <title>A platform for efficient transgenesis in Macrostomum lignano, a flatworm model organism for stem cell research.</title>
        <authorList>
            <person name="Berezikov E."/>
        </authorList>
    </citation>
    <scope>NUCLEOTIDE SEQUENCE [LARGE SCALE GENOMIC DNA]</scope>
    <source>
        <strain evidence="1">DV1</strain>
        <tissue evidence="1">Whole organism</tissue>
    </source>
</reference>
<gene>
    <name evidence="1" type="ORF">BOX15_Mlig022973g2</name>
</gene>
<comment type="caution">
    <text evidence="1">The sequence shown here is derived from an EMBL/GenBank/DDBJ whole genome shotgun (WGS) entry which is preliminary data.</text>
</comment>
<dbReference type="OrthoDB" id="6244748at2759"/>
<dbReference type="Proteomes" id="UP000215902">
    <property type="component" value="Unassembled WGS sequence"/>
</dbReference>
<evidence type="ECO:0000313" key="1">
    <source>
        <dbReference type="EMBL" id="PAA67077.1"/>
    </source>
</evidence>
<dbReference type="AlphaFoldDB" id="A0A267F1N8"/>
<organism evidence="1 2">
    <name type="scientific">Macrostomum lignano</name>
    <dbReference type="NCBI Taxonomy" id="282301"/>
    <lineage>
        <taxon>Eukaryota</taxon>
        <taxon>Metazoa</taxon>
        <taxon>Spiralia</taxon>
        <taxon>Lophotrochozoa</taxon>
        <taxon>Platyhelminthes</taxon>
        <taxon>Rhabditophora</taxon>
        <taxon>Macrostomorpha</taxon>
        <taxon>Macrostomida</taxon>
        <taxon>Macrostomidae</taxon>
        <taxon>Macrostomum</taxon>
    </lineage>
</organism>
<sequence length="96" mass="10979">MAKKTGRDTEPYTGFVEDPQLEFYGPPKSLFYTTSSGMQCKRYYCSTCGPLHRVQQCISAHHGVHERDHAADALWKSRQAYRIDEAVQQSRPQGNQ</sequence>
<proteinExistence type="predicted"/>
<name>A0A267F1N8_9PLAT</name>
<evidence type="ECO:0000313" key="2">
    <source>
        <dbReference type="Proteomes" id="UP000215902"/>
    </source>
</evidence>
<keyword evidence="2" id="KW-1185">Reference proteome</keyword>